<dbReference type="EMBL" id="UFSX01000002">
    <property type="protein sequence ID" value="SUV43507.1"/>
    <property type="molecule type" value="Genomic_DNA"/>
</dbReference>
<accession>A0A380Z944</accession>
<dbReference type="InterPro" id="IPR050229">
    <property type="entry name" value="GlpE_sulfurtransferase"/>
</dbReference>
<dbReference type="SUPFAM" id="SSF52821">
    <property type="entry name" value="Rhodanese/Cell cycle control phosphatase"/>
    <property type="match status" value="1"/>
</dbReference>
<protein>
    <submittedName>
        <fullName evidence="2">Rhodanese domain protein</fullName>
        <ecNumber evidence="2">2.8.1.1</ecNumber>
    </submittedName>
</protein>
<dbReference type="PANTHER" id="PTHR43031">
    <property type="entry name" value="FAD-DEPENDENT OXIDOREDUCTASE"/>
    <property type="match status" value="1"/>
</dbReference>
<dbReference type="CDD" id="cd00158">
    <property type="entry name" value="RHOD"/>
    <property type="match status" value="1"/>
</dbReference>
<organism evidence="2 3">
    <name type="scientific">Bacteroides eggerthii</name>
    <dbReference type="NCBI Taxonomy" id="28111"/>
    <lineage>
        <taxon>Bacteria</taxon>
        <taxon>Pseudomonadati</taxon>
        <taxon>Bacteroidota</taxon>
        <taxon>Bacteroidia</taxon>
        <taxon>Bacteroidales</taxon>
        <taxon>Bacteroidaceae</taxon>
        <taxon>Bacteroides</taxon>
    </lineage>
</organism>
<dbReference type="AlphaFoldDB" id="A0A380Z944"/>
<dbReference type="PANTHER" id="PTHR43031:SF1">
    <property type="entry name" value="PYRIDINE NUCLEOTIDE-DISULPHIDE OXIDOREDUCTASE"/>
    <property type="match status" value="1"/>
</dbReference>
<name>A0A380Z944_9BACE</name>
<reference evidence="2 3" key="1">
    <citation type="submission" date="2018-06" db="EMBL/GenBank/DDBJ databases">
        <authorList>
            <consortium name="Pathogen Informatics"/>
            <person name="Doyle S."/>
        </authorList>
    </citation>
    <scope>NUCLEOTIDE SEQUENCE [LARGE SCALE GENOMIC DNA]</scope>
    <source>
        <strain evidence="2 3">NCTC11155</strain>
    </source>
</reference>
<dbReference type="InterPro" id="IPR036873">
    <property type="entry name" value="Rhodanese-like_dom_sf"/>
</dbReference>
<keyword evidence="2" id="KW-0808">Transferase</keyword>
<dbReference type="Proteomes" id="UP000254424">
    <property type="component" value="Unassembled WGS sequence"/>
</dbReference>
<feature type="domain" description="Rhodanese" evidence="1">
    <location>
        <begin position="95"/>
        <end position="185"/>
    </location>
</feature>
<dbReference type="STRING" id="483216.BACEGG_03608"/>
<dbReference type="SMART" id="SM00450">
    <property type="entry name" value="RHOD"/>
    <property type="match status" value="1"/>
</dbReference>
<proteinExistence type="predicted"/>
<dbReference type="Gene3D" id="3.40.250.10">
    <property type="entry name" value="Rhodanese-like domain"/>
    <property type="match status" value="1"/>
</dbReference>
<dbReference type="Pfam" id="PF00581">
    <property type="entry name" value="Rhodanese"/>
    <property type="match status" value="1"/>
</dbReference>
<evidence type="ECO:0000313" key="3">
    <source>
        <dbReference type="Proteomes" id="UP000254424"/>
    </source>
</evidence>
<dbReference type="GO" id="GO:0004792">
    <property type="term" value="F:thiosulfate-cyanide sulfurtransferase activity"/>
    <property type="evidence" value="ECO:0007669"/>
    <property type="project" value="UniProtKB-EC"/>
</dbReference>
<evidence type="ECO:0000259" key="1">
    <source>
        <dbReference type="PROSITE" id="PS50206"/>
    </source>
</evidence>
<sequence>MSLCSRGNKRKGDTATVVSSFCCIVEAAQIFPEIFGTKNEKVITLIAFSILIKKSKLMKAFLAGICLFFATLVSCQQKGEGFTSVSADEFATLIADPEIQRLDVRTVAEYSEEHIPGSININVLDEQFAVVADSTLRKDAPVALYCRSGKRSKKAAAILSKKGYTVYELDKGFTGWKQAGKETEK</sequence>
<dbReference type="EC" id="2.8.1.1" evidence="2"/>
<gene>
    <name evidence="2" type="primary">pspE</name>
    <name evidence="2" type="ORF">NCTC11155_02901</name>
</gene>
<evidence type="ECO:0000313" key="2">
    <source>
        <dbReference type="EMBL" id="SUV43507.1"/>
    </source>
</evidence>
<dbReference type="PROSITE" id="PS50206">
    <property type="entry name" value="RHODANESE_3"/>
    <property type="match status" value="1"/>
</dbReference>
<dbReference type="InterPro" id="IPR001763">
    <property type="entry name" value="Rhodanese-like_dom"/>
</dbReference>